<comment type="caution">
    <text evidence="3">The sequence shown here is derived from an EMBL/GenBank/DDBJ whole genome shotgun (WGS) entry which is preliminary data.</text>
</comment>
<evidence type="ECO:0000256" key="1">
    <source>
        <dbReference type="SAM" id="MobiDB-lite"/>
    </source>
</evidence>
<dbReference type="InterPro" id="IPR021255">
    <property type="entry name" value="DUF2807"/>
</dbReference>
<protein>
    <recommendedName>
        <fullName evidence="2">Putative auto-transporter adhesin head GIN domain-containing protein</fullName>
    </recommendedName>
</protein>
<feature type="compositionally biased region" description="Low complexity" evidence="1">
    <location>
        <begin position="255"/>
        <end position="267"/>
    </location>
</feature>
<feature type="domain" description="Putative auto-transporter adhesin head GIN" evidence="2">
    <location>
        <begin position="50"/>
        <end position="251"/>
    </location>
</feature>
<name>A0A1Y3QZG6_9BACT</name>
<accession>A0A1Y3QZG6</accession>
<dbReference type="Pfam" id="PF10988">
    <property type="entry name" value="DUF2807"/>
    <property type="match status" value="1"/>
</dbReference>
<evidence type="ECO:0000313" key="3">
    <source>
        <dbReference type="EMBL" id="OUN05071.1"/>
    </source>
</evidence>
<dbReference type="Gene3D" id="2.160.20.120">
    <property type="match status" value="1"/>
</dbReference>
<dbReference type="OrthoDB" id="1005036at2"/>
<reference evidence="4" key="1">
    <citation type="submission" date="2017-04" db="EMBL/GenBank/DDBJ databases">
        <title>Function of individual gut microbiota members based on whole genome sequencing of pure cultures obtained from chicken caecum.</title>
        <authorList>
            <person name="Medvecky M."/>
            <person name="Cejkova D."/>
            <person name="Polansky O."/>
            <person name="Karasova D."/>
            <person name="Kubasova T."/>
            <person name="Cizek A."/>
            <person name="Rychlik I."/>
        </authorList>
    </citation>
    <scope>NUCLEOTIDE SEQUENCE [LARGE SCALE GENOMIC DNA]</scope>
    <source>
        <strain evidence="4">An90</strain>
    </source>
</reference>
<organism evidence="3 4">
    <name type="scientific">Alistipes onderdonkii</name>
    <dbReference type="NCBI Taxonomy" id="328813"/>
    <lineage>
        <taxon>Bacteria</taxon>
        <taxon>Pseudomonadati</taxon>
        <taxon>Bacteroidota</taxon>
        <taxon>Bacteroidia</taxon>
        <taxon>Bacteroidales</taxon>
        <taxon>Rikenellaceae</taxon>
        <taxon>Alistipes</taxon>
    </lineage>
</organism>
<evidence type="ECO:0000259" key="2">
    <source>
        <dbReference type="Pfam" id="PF10988"/>
    </source>
</evidence>
<dbReference type="Proteomes" id="UP000195772">
    <property type="component" value="Unassembled WGS sequence"/>
</dbReference>
<dbReference type="AlphaFoldDB" id="A0A1Y3QZG6"/>
<dbReference type="EMBL" id="NFHB01000001">
    <property type="protein sequence ID" value="OUN05071.1"/>
    <property type="molecule type" value="Genomic_DNA"/>
</dbReference>
<sequence>MKRILLIAVLLGTMITATTYFVCIAAPSVLFGKGIKGSGNIVTRTIDAPDFDRVDAARAVKVVITGKATDKITIQADDNIMEYVVVEAKGGRLTATIDKSVNNVSNADVTVTVPANGRIRALDASSAARITSDVTLTADKFSIDASSAARIDAAVKSTTCAVAASSASDIDAAIETGTCTVEASSASKITLKGSAAECSIDMSSASKLSAAEFAVTDCSVDTSSAAKATVNCTGTLRADASSGSSIRYTGDCKTSISKSSGGSVSRK</sequence>
<dbReference type="eggNOG" id="COG1983">
    <property type="taxonomic scope" value="Bacteria"/>
</dbReference>
<evidence type="ECO:0000313" key="4">
    <source>
        <dbReference type="Proteomes" id="UP000195772"/>
    </source>
</evidence>
<dbReference type="RefSeq" id="WP_087401079.1">
    <property type="nucleotide sequence ID" value="NZ_NFHB01000001.1"/>
</dbReference>
<feature type="region of interest" description="Disordered" evidence="1">
    <location>
        <begin position="239"/>
        <end position="267"/>
    </location>
</feature>
<proteinExistence type="predicted"/>
<gene>
    <name evidence="3" type="ORF">B5G41_01875</name>
</gene>